<protein>
    <recommendedName>
        <fullName evidence="6">FAD/NAD(P)-binding domain-containing protein</fullName>
    </recommendedName>
</protein>
<accession>A0A7S1KQ52</accession>
<dbReference type="SUPFAM" id="SSF51905">
    <property type="entry name" value="FAD/NAD(P)-binding domain"/>
    <property type="match status" value="1"/>
</dbReference>
<sequence length="344" mass="39438">MSLLRDEKACDMIRKLVSHPPYSEYISVFYEDEIESLQIYQHKGRKIIDSVRTKQGCIVPCLVLVQATGVMSNTSICKPSGLKVGIQGGILVNEHYECQSDRVNIPRHSLFAVGDAIEFPLTHPNHSQYTTIWRNWTSSREQAQDCALHSVRPVLCGKDMRSSTHRLVFSQTLRLFELYVACLGVYESDDSLDASYIWGDNQLWLMKLQFHEEKAGDEQTLHRLAGALVLGNTVKHYHIGNHLLQLIKNRCRFSQETRDQLVGNIEKFNFAHCLKELHEDDAFLERIPDPAPVRKFKNPLLKKKKKKAVKTSDQTVKKENQAEEKKHAEAVDNVTREIESKLTI</sequence>
<dbReference type="AlphaFoldDB" id="A0A7S1KQ52"/>
<evidence type="ECO:0000313" key="5">
    <source>
        <dbReference type="EMBL" id="CAD9081575.1"/>
    </source>
</evidence>
<dbReference type="InterPro" id="IPR050260">
    <property type="entry name" value="FAD-bd_OxRdtase"/>
</dbReference>
<keyword evidence="3" id="KW-0274">FAD</keyword>
<dbReference type="InterPro" id="IPR036188">
    <property type="entry name" value="FAD/NAD-bd_sf"/>
</dbReference>
<dbReference type="PANTHER" id="PTHR43429">
    <property type="entry name" value="PYRIDINE NUCLEOTIDE-DISULFIDE OXIDOREDUCTASE DOMAIN-CONTAINING"/>
    <property type="match status" value="1"/>
</dbReference>
<feature type="region of interest" description="Disordered" evidence="4">
    <location>
        <begin position="304"/>
        <end position="332"/>
    </location>
</feature>
<keyword evidence="2" id="KW-0285">Flavoprotein</keyword>
<evidence type="ECO:0000256" key="1">
    <source>
        <dbReference type="ARBA" id="ARBA00001974"/>
    </source>
</evidence>
<evidence type="ECO:0000256" key="4">
    <source>
        <dbReference type="SAM" id="MobiDB-lite"/>
    </source>
</evidence>
<evidence type="ECO:0000256" key="2">
    <source>
        <dbReference type="ARBA" id="ARBA00022630"/>
    </source>
</evidence>
<dbReference type="PANTHER" id="PTHR43429:SF3">
    <property type="entry name" value="NITRITE REDUCTASE [NAD(P)H]"/>
    <property type="match status" value="1"/>
</dbReference>
<dbReference type="EMBL" id="HBGD01005810">
    <property type="protein sequence ID" value="CAD9081575.1"/>
    <property type="molecule type" value="Transcribed_RNA"/>
</dbReference>
<comment type="cofactor">
    <cofactor evidence="1">
        <name>FAD</name>
        <dbReference type="ChEBI" id="CHEBI:57692"/>
    </cofactor>
</comment>
<organism evidence="5">
    <name type="scientific">Percolomonas cosmopolitus</name>
    <dbReference type="NCBI Taxonomy" id="63605"/>
    <lineage>
        <taxon>Eukaryota</taxon>
        <taxon>Discoba</taxon>
        <taxon>Heterolobosea</taxon>
        <taxon>Tetramitia</taxon>
        <taxon>Eutetramitia</taxon>
        <taxon>Percolomonadidae</taxon>
        <taxon>Percolomonas</taxon>
    </lineage>
</organism>
<reference evidence="5" key="1">
    <citation type="submission" date="2021-01" db="EMBL/GenBank/DDBJ databases">
        <authorList>
            <person name="Corre E."/>
            <person name="Pelletier E."/>
            <person name="Niang G."/>
            <person name="Scheremetjew M."/>
            <person name="Finn R."/>
            <person name="Kale V."/>
            <person name="Holt S."/>
            <person name="Cochrane G."/>
            <person name="Meng A."/>
            <person name="Brown T."/>
            <person name="Cohen L."/>
        </authorList>
    </citation>
    <scope>NUCLEOTIDE SEQUENCE</scope>
    <source>
        <strain evidence="5">WS</strain>
    </source>
</reference>
<name>A0A7S1KQ52_9EUKA</name>
<feature type="compositionally biased region" description="Basic and acidic residues" evidence="4">
    <location>
        <begin position="315"/>
        <end position="332"/>
    </location>
</feature>
<gene>
    <name evidence="5" type="ORF">PCOS0759_LOCUS4815</name>
</gene>
<proteinExistence type="predicted"/>
<evidence type="ECO:0008006" key="6">
    <source>
        <dbReference type="Google" id="ProtNLM"/>
    </source>
</evidence>
<dbReference type="Gene3D" id="3.50.50.60">
    <property type="entry name" value="FAD/NAD(P)-binding domain"/>
    <property type="match status" value="1"/>
</dbReference>
<evidence type="ECO:0000256" key="3">
    <source>
        <dbReference type="ARBA" id="ARBA00022827"/>
    </source>
</evidence>